<evidence type="ECO:0000256" key="6">
    <source>
        <dbReference type="RuleBase" id="RU365068"/>
    </source>
</evidence>
<keyword evidence="2 6" id="KW-0378">Hydrolase</keyword>
<comment type="domain">
    <text evidence="6">The Q motif is unique to and characteristic of the DEAD box family of RNA helicases and controls ATP binding and hydrolysis.</text>
</comment>
<dbReference type="GO" id="GO:0003724">
    <property type="term" value="F:RNA helicase activity"/>
    <property type="evidence" value="ECO:0007669"/>
    <property type="project" value="UniProtKB-EC"/>
</dbReference>
<dbReference type="InterPro" id="IPR014001">
    <property type="entry name" value="Helicase_ATP-bd"/>
</dbReference>
<dbReference type="SMART" id="SM00487">
    <property type="entry name" value="DEXDc"/>
    <property type="match status" value="1"/>
</dbReference>
<dbReference type="Proteomes" id="UP000835052">
    <property type="component" value="Unassembled WGS sequence"/>
</dbReference>
<dbReference type="CDD" id="cd18787">
    <property type="entry name" value="SF2_C_DEAD"/>
    <property type="match status" value="1"/>
</dbReference>
<feature type="domain" description="Helicase ATP-binding" evidence="8">
    <location>
        <begin position="101"/>
        <end position="282"/>
    </location>
</feature>
<evidence type="ECO:0000256" key="5">
    <source>
        <dbReference type="ARBA" id="ARBA00022884"/>
    </source>
</evidence>
<evidence type="ECO:0000259" key="9">
    <source>
        <dbReference type="PROSITE" id="PS51194"/>
    </source>
</evidence>
<comment type="function">
    <text evidence="6">RNA helicase.</text>
</comment>
<feature type="region of interest" description="Disordered" evidence="7">
    <location>
        <begin position="1"/>
        <end position="20"/>
    </location>
</feature>
<evidence type="ECO:0000313" key="10">
    <source>
        <dbReference type="EMBL" id="CAD6196499.1"/>
    </source>
</evidence>
<organism evidence="10 11">
    <name type="scientific">Caenorhabditis auriculariae</name>
    <dbReference type="NCBI Taxonomy" id="2777116"/>
    <lineage>
        <taxon>Eukaryota</taxon>
        <taxon>Metazoa</taxon>
        <taxon>Ecdysozoa</taxon>
        <taxon>Nematoda</taxon>
        <taxon>Chromadorea</taxon>
        <taxon>Rhabditida</taxon>
        <taxon>Rhabditina</taxon>
        <taxon>Rhabditomorpha</taxon>
        <taxon>Rhabditoidea</taxon>
        <taxon>Rhabditidae</taxon>
        <taxon>Peloderinae</taxon>
        <taxon>Caenorhabditis</taxon>
    </lineage>
</organism>
<gene>
    <name evidence="10" type="ORF">CAUJ_LOCUS12413</name>
</gene>
<dbReference type="GO" id="GO:0003723">
    <property type="term" value="F:RNA binding"/>
    <property type="evidence" value="ECO:0007669"/>
    <property type="project" value="UniProtKB-UniRule"/>
</dbReference>
<comment type="catalytic activity">
    <reaction evidence="6">
        <text>ATP + H2O = ADP + phosphate + H(+)</text>
        <dbReference type="Rhea" id="RHEA:13065"/>
        <dbReference type="ChEBI" id="CHEBI:15377"/>
        <dbReference type="ChEBI" id="CHEBI:15378"/>
        <dbReference type="ChEBI" id="CHEBI:30616"/>
        <dbReference type="ChEBI" id="CHEBI:43474"/>
        <dbReference type="ChEBI" id="CHEBI:456216"/>
        <dbReference type="EC" id="3.6.4.13"/>
    </reaction>
</comment>
<keyword evidence="1 6" id="KW-0547">Nucleotide-binding</keyword>
<evidence type="ECO:0000259" key="8">
    <source>
        <dbReference type="PROSITE" id="PS51192"/>
    </source>
</evidence>
<keyword evidence="3 6" id="KW-0347">Helicase</keyword>
<dbReference type="OrthoDB" id="5874773at2759"/>
<name>A0A8S1HLB3_9PELO</name>
<comment type="caution">
    <text evidence="10">The sequence shown here is derived from an EMBL/GenBank/DDBJ whole genome shotgun (WGS) entry which is preliminary data.</text>
</comment>
<dbReference type="Pfam" id="PF00270">
    <property type="entry name" value="DEAD"/>
    <property type="match status" value="1"/>
</dbReference>
<feature type="domain" description="Helicase C-terminal" evidence="9">
    <location>
        <begin position="322"/>
        <end position="493"/>
    </location>
</feature>
<sequence>MDSRNETSDSDLSRGPRRSRYDSCRIEVDKREEREEQGAHFDTLCDVIERIIEVDVAVDSFEEISPNFDEIRGILDPRLIDNCRNRLKFQKLTPIQTRTIPIMLKTKEHLLTSAPTGVGKTASFLLPSIQMILEEQKRTRKPRVESPQVLILNNTGNLAMQTYRFGLDLLENIDEVHIGALTGDANISISEVVKSNIIVATMGKLKAACESKKISFDKLKWLIIDEADLMVKFDTFGPYVEEIYDEFPLFVKDSLRVMFFSATFDSNEHGSVIFNDLQMKLTRDESYASVVVRNISGLIDHELIEIKLPKVVGIQDTELVIKFERLKKMLNEDLAEYGAGKGGPYEHSVAVFVETKKRAVALTAMLIMYGYNFDCYSSEMTGADQDNTLDALKKRKIHGVVSTNKMARGTDVSSLAHIINFDFSPDIDWTLHRIGRTGRAGKAGKCSYFIVHPTPRDFSSCYKFYLYLRDIDFQFPRWFLALVGLYEEQRSVNYRPTERPRAPSPVQQQQEEEQRVEPQEEEQLLPWQTTNSTSESEEFVSAEDSIIM</sequence>
<dbReference type="CDD" id="cd00268">
    <property type="entry name" value="DEADc"/>
    <property type="match status" value="1"/>
</dbReference>
<keyword evidence="5 6" id="KW-0694">RNA-binding</keyword>
<dbReference type="PANTHER" id="PTHR24031">
    <property type="entry name" value="RNA HELICASE"/>
    <property type="match status" value="1"/>
</dbReference>
<evidence type="ECO:0000256" key="7">
    <source>
        <dbReference type="SAM" id="MobiDB-lite"/>
    </source>
</evidence>
<comment type="similarity">
    <text evidence="6">Belongs to the DEAD box helicase family.</text>
</comment>
<dbReference type="Gene3D" id="3.40.50.300">
    <property type="entry name" value="P-loop containing nucleotide triphosphate hydrolases"/>
    <property type="match status" value="2"/>
</dbReference>
<reference evidence="10" key="1">
    <citation type="submission" date="2020-10" db="EMBL/GenBank/DDBJ databases">
        <authorList>
            <person name="Kikuchi T."/>
        </authorList>
    </citation>
    <scope>NUCLEOTIDE SEQUENCE</scope>
    <source>
        <strain evidence="10">NKZ352</strain>
    </source>
</reference>
<proteinExistence type="inferred from homology"/>
<dbReference type="EMBL" id="CAJGYM010000073">
    <property type="protein sequence ID" value="CAD6196499.1"/>
    <property type="molecule type" value="Genomic_DNA"/>
</dbReference>
<dbReference type="InterPro" id="IPR044742">
    <property type="entry name" value="DEAD/DEAH_RhlB"/>
</dbReference>
<feature type="region of interest" description="Disordered" evidence="7">
    <location>
        <begin position="496"/>
        <end position="548"/>
    </location>
</feature>
<dbReference type="GO" id="GO:0016787">
    <property type="term" value="F:hydrolase activity"/>
    <property type="evidence" value="ECO:0007669"/>
    <property type="project" value="UniProtKB-KW"/>
</dbReference>
<dbReference type="SUPFAM" id="SSF52540">
    <property type="entry name" value="P-loop containing nucleoside triphosphate hydrolases"/>
    <property type="match status" value="2"/>
</dbReference>
<dbReference type="AlphaFoldDB" id="A0A8S1HLB3"/>
<evidence type="ECO:0000256" key="1">
    <source>
        <dbReference type="ARBA" id="ARBA00022741"/>
    </source>
</evidence>
<dbReference type="Pfam" id="PF00271">
    <property type="entry name" value="Helicase_C"/>
    <property type="match status" value="1"/>
</dbReference>
<dbReference type="GO" id="GO:0005524">
    <property type="term" value="F:ATP binding"/>
    <property type="evidence" value="ECO:0007669"/>
    <property type="project" value="UniProtKB-UniRule"/>
</dbReference>
<evidence type="ECO:0000256" key="4">
    <source>
        <dbReference type="ARBA" id="ARBA00022840"/>
    </source>
</evidence>
<dbReference type="SMART" id="SM00490">
    <property type="entry name" value="HELICc"/>
    <property type="match status" value="1"/>
</dbReference>
<dbReference type="PROSITE" id="PS51194">
    <property type="entry name" value="HELICASE_CTER"/>
    <property type="match status" value="1"/>
</dbReference>
<dbReference type="InterPro" id="IPR027417">
    <property type="entry name" value="P-loop_NTPase"/>
</dbReference>
<evidence type="ECO:0000313" key="11">
    <source>
        <dbReference type="Proteomes" id="UP000835052"/>
    </source>
</evidence>
<evidence type="ECO:0000256" key="3">
    <source>
        <dbReference type="ARBA" id="ARBA00022806"/>
    </source>
</evidence>
<protein>
    <recommendedName>
        <fullName evidence="6">ATP-dependent RNA helicase</fullName>
        <ecNumber evidence="6">3.6.4.13</ecNumber>
    </recommendedName>
</protein>
<dbReference type="InterPro" id="IPR001650">
    <property type="entry name" value="Helicase_C-like"/>
</dbReference>
<dbReference type="EC" id="3.6.4.13" evidence="6"/>
<keyword evidence="11" id="KW-1185">Reference proteome</keyword>
<keyword evidence="4 6" id="KW-0067">ATP-binding</keyword>
<dbReference type="PROSITE" id="PS51192">
    <property type="entry name" value="HELICASE_ATP_BIND_1"/>
    <property type="match status" value="1"/>
</dbReference>
<dbReference type="InterPro" id="IPR011545">
    <property type="entry name" value="DEAD/DEAH_box_helicase_dom"/>
</dbReference>
<accession>A0A8S1HLB3</accession>
<evidence type="ECO:0000256" key="2">
    <source>
        <dbReference type="ARBA" id="ARBA00022801"/>
    </source>
</evidence>